<evidence type="ECO:0000256" key="6">
    <source>
        <dbReference type="SAM" id="Phobius"/>
    </source>
</evidence>
<evidence type="ECO:0000256" key="1">
    <source>
        <dbReference type="ARBA" id="ARBA00004141"/>
    </source>
</evidence>
<evidence type="ECO:0000256" key="2">
    <source>
        <dbReference type="ARBA" id="ARBA00022692"/>
    </source>
</evidence>
<keyword evidence="4 6" id="KW-0472">Membrane</keyword>
<feature type="transmembrane region" description="Helical" evidence="6">
    <location>
        <begin position="401"/>
        <end position="426"/>
    </location>
</feature>
<comment type="subcellular location">
    <subcellularLocation>
        <location evidence="1">Membrane</location>
        <topology evidence="1">Multi-pass membrane protein</topology>
    </subcellularLocation>
</comment>
<evidence type="ECO:0000256" key="3">
    <source>
        <dbReference type="ARBA" id="ARBA00022989"/>
    </source>
</evidence>
<evidence type="ECO:0000256" key="4">
    <source>
        <dbReference type="ARBA" id="ARBA00023136"/>
    </source>
</evidence>
<sequence>MASTDPPCAKNDPGMEPRNASNGEPTWPKNSRYFIPSIMNVDAALDLIEDDSCFPQDPEPGLPLQCFDLSNNGVFHFQVDTRESSAMTILDPSALGHGSSRVLFLDQRRRYIDESTLVEIAMPVKSWLALLSTCMVPPTALELLHENNGASFQHVSYCGDNPLVPCTAPFEPDKPCAYHICFKLCEWTYEHFVYARYDFHSQTALVVTAGTSNEEQMQQLVAQFYSQGQVTPFAILHSLACVWAREVEQERWELDFAVQKFESSTGVSSLRFHGIKPLPREKLRLRTDMAATQDSLRCTKRASVHTGELFQFLKESLWRFEEVRSQHESHIPSRRHAQQLADALDLRVSQQHNQAAQITDLMARITAQWNVVNAVISHYNNDLNIDMARDSREDSVLMRRIAFVTIVFLPATFMATFFSMGFFQVAGDEGDLSVSRWIWLYVVCTLPLTVLLAWQYAPSRELIRRLSAPWKRWRKVKVADGDVSKA</sequence>
<dbReference type="Proteomes" id="UP000829685">
    <property type="component" value="Unassembled WGS sequence"/>
</dbReference>
<keyword evidence="3 6" id="KW-1133">Transmembrane helix</keyword>
<proteinExistence type="predicted"/>
<comment type="caution">
    <text evidence="7">The sequence shown here is derived from an EMBL/GenBank/DDBJ whole genome shotgun (WGS) entry which is preliminary data.</text>
</comment>
<evidence type="ECO:0000313" key="8">
    <source>
        <dbReference type="Proteomes" id="UP000829685"/>
    </source>
</evidence>
<feature type="region of interest" description="Disordered" evidence="5">
    <location>
        <begin position="1"/>
        <end position="27"/>
    </location>
</feature>
<dbReference type="GO" id="GO:0016020">
    <property type="term" value="C:membrane"/>
    <property type="evidence" value="ECO:0007669"/>
    <property type="project" value="UniProtKB-SubCell"/>
</dbReference>
<dbReference type="AlphaFoldDB" id="A0A9P9WSI2"/>
<feature type="transmembrane region" description="Helical" evidence="6">
    <location>
        <begin position="438"/>
        <end position="457"/>
    </location>
</feature>
<protein>
    <submittedName>
        <fullName evidence="7">Uncharacterized protein</fullName>
    </submittedName>
</protein>
<organism evidence="7 8">
    <name type="scientific">Neoarthrinium moseri</name>
    <dbReference type="NCBI Taxonomy" id="1658444"/>
    <lineage>
        <taxon>Eukaryota</taxon>
        <taxon>Fungi</taxon>
        <taxon>Dikarya</taxon>
        <taxon>Ascomycota</taxon>
        <taxon>Pezizomycotina</taxon>
        <taxon>Sordariomycetes</taxon>
        <taxon>Xylariomycetidae</taxon>
        <taxon>Amphisphaeriales</taxon>
        <taxon>Apiosporaceae</taxon>
        <taxon>Neoarthrinium</taxon>
    </lineage>
</organism>
<evidence type="ECO:0000256" key="5">
    <source>
        <dbReference type="SAM" id="MobiDB-lite"/>
    </source>
</evidence>
<dbReference type="Pfam" id="PF01544">
    <property type="entry name" value="CorA"/>
    <property type="match status" value="1"/>
</dbReference>
<dbReference type="InterPro" id="IPR002523">
    <property type="entry name" value="MgTranspt_CorA/ZnTranspt_ZntB"/>
</dbReference>
<accession>A0A9P9WSI2</accession>
<evidence type="ECO:0000313" key="7">
    <source>
        <dbReference type="EMBL" id="KAI1877618.1"/>
    </source>
</evidence>
<dbReference type="Gene3D" id="1.20.58.340">
    <property type="entry name" value="Magnesium transport protein CorA, transmembrane region"/>
    <property type="match status" value="1"/>
</dbReference>
<keyword evidence="8" id="KW-1185">Reference proteome</keyword>
<name>A0A9P9WSI2_9PEZI</name>
<reference evidence="7" key="1">
    <citation type="submission" date="2021-03" db="EMBL/GenBank/DDBJ databases">
        <title>Revisited historic fungal species revealed as producer of novel bioactive compounds through whole genome sequencing and comparative genomics.</title>
        <authorList>
            <person name="Vignolle G.A."/>
            <person name="Hochenegger N."/>
            <person name="Mach R.L."/>
            <person name="Mach-Aigner A.R."/>
            <person name="Javad Rahimi M."/>
            <person name="Salim K.A."/>
            <person name="Chan C.M."/>
            <person name="Lim L.B.L."/>
            <person name="Cai F."/>
            <person name="Druzhinina I.S."/>
            <person name="U'Ren J.M."/>
            <person name="Derntl C."/>
        </authorList>
    </citation>
    <scope>NUCLEOTIDE SEQUENCE</scope>
    <source>
        <strain evidence="7">TUCIM 5799</strain>
    </source>
</reference>
<keyword evidence="2 6" id="KW-0812">Transmembrane</keyword>
<dbReference type="SUPFAM" id="SSF144083">
    <property type="entry name" value="Magnesium transport protein CorA, transmembrane region"/>
    <property type="match status" value="1"/>
</dbReference>
<dbReference type="InterPro" id="IPR045863">
    <property type="entry name" value="CorA_TM1_TM2"/>
</dbReference>
<gene>
    <name evidence="7" type="ORF">JX265_003626</name>
</gene>
<dbReference type="EMBL" id="JAFIMR010000006">
    <property type="protein sequence ID" value="KAI1877618.1"/>
    <property type="molecule type" value="Genomic_DNA"/>
</dbReference>